<reference evidence="3" key="1">
    <citation type="journal article" date="2019" name="Int. J. Syst. Evol. Microbiol.">
        <title>The Global Catalogue of Microorganisms (GCM) 10K type strain sequencing project: providing services to taxonomists for standard genome sequencing and annotation.</title>
        <authorList>
            <consortium name="The Broad Institute Genomics Platform"/>
            <consortium name="The Broad Institute Genome Sequencing Center for Infectious Disease"/>
            <person name="Wu L."/>
            <person name="Ma J."/>
        </authorList>
    </citation>
    <scope>NUCLEOTIDE SEQUENCE [LARGE SCALE GENOMIC DNA]</scope>
    <source>
        <strain evidence="3">CGMCC 4.1542</strain>
    </source>
</reference>
<evidence type="ECO:0000313" key="2">
    <source>
        <dbReference type="EMBL" id="MFC5020063.1"/>
    </source>
</evidence>
<sequence>MEEGPLDELLALAASYAEGTHKSQLSNQIYHAIRHLDDDQRTEVLHLGALVVAAPPRMGKSISRRTPLRRHAGRANSAPIVAHPPSLPGDRRVTVHSSGGR</sequence>
<evidence type="ECO:0000313" key="3">
    <source>
        <dbReference type="Proteomes" id="UP001595855"/>
    </source>
</evidence>
<organism evidence="2 3">
    <name type="scientific">Streptomyces lienomycini</name>
    <dbReference type="NCBI Taxonomy" id="284035"/>
    <lineage>
        <taxon>Bacteria</taxon>
        <taxon>Bacillati</taxon>
        <taxon>Actinomycetota</taxon>
        <taxon>Actinomycetes</taxon>
        <taxon>Kitasatosporales</taxon>
        <taxon>Streptomycetaceae</taxon>
        <taxon>Streptomyces</taxon>
    </lineage>
</organism>
<name>A0ABV9X5P2_9ACTN</name>
<evidence type="ECO:0000256" key="1">
    <source>
        <dbReference type="SAM" id="MobiDB-lite"/>
    </source>
</evidence>
<feature type="region of interest" description="Disordered" evidence="1">
    <location>
        <begin position="61"/>
        <end position="101"/>
    </location>
</feature>
<dbReference type="Proteomes" id="UP001595855">
    <property type="component" value="Unassembled WGS sequence"/>
</dbReference>
<proteinExistence type="predicted"/>
<gene>
    <name evidence="2" type="ORF">ACFPRC_35050</name>
</gene>
<dbReference type="EMBL" id="JBHSJO010000001">
    <property type="protein sequence ID" value="MFC5020063.1"/>
    <property type="molecule type" value="Genomic_DNA"/>
</dbReference>
<dbReference type="RefSeq" id="WP_271413950.1">
    <property type="nucleotide sequence ID" value="NZ_BAAATN010000037.1"/>
</dbReference>
<accession>A0ABV9X5P2</accession>
<keyword evidence="3" id="KW-1185">Reference proteome</keyword>
<comment type="caution">
    <text evidence="2">The sequence shown here is derived from an EMBL/GenBank/DDBJ whole genome shotgun (WGS) entry which is preliminary data.</text>
</comment>
<protein>
    <submittedName>
        <fullName evidence="2">Uncharacterized protein</fullName>
    </submittedName>
</protein>
<feature type="compositionally biased region" description="Basic residues" evidence="1">
    <location>
        <begin position="62"/>
        <end position="73"/>
    </location>
</feature>